<dbReference type="PANTHER" id="PTHR43622">
    <property type="entry name" value="3-DEHYDROQUINATE SYNTHASE"/>
    <property type="match status" value="1"/>
</dbReference>
<keyword evidence="19" id="KW-0472">Membrane</keyword>
<feature type="binding site" evidence="18">
    <location>
        <begin position="71"/>
        <end position="76"/>
    </location>
    <ligand>
        <name>NAD(+)</name>
        <dbReference type="ChEBI" id="CHEBI:57540"/>
    </ligand>
</feature>
<evidence type="ECO:0000256" key="19">
    <source>
        <dbReference type="SAM" id="Phobius"/>
    </source>
</evidence>
<keyword evidence="11 18" id="KW-0479">Metal-binding</keyword>
<evidence type="ECO:0000256" key="4">
    <source>
        <dbReference type="ARBA" id="ARBA00004496"/>
    </source>
</evidence>
<evidence type="ECO:0000256" key="1">
    <source>
        <dbReference type="ARBA" id="ARBA00001393"/>
    </source>
</evidence>
<dbReference type="Gene3D" id="1.20.1090.10">
    <property type="entry name" value="Dehydroquinate synthase-like - alpha domain"/>
    <property type="match status" value="1"/>
</dbReference>
<evidence type="ECO:0000259" key="21">
    <source>
        <dbReference type="Pfam" id="PF24621"/>
    </source>
</evidence>
<evidence type="ECO:0000256" key="17">
    <source>
        <dbReference type="ARBA" id="ARBA00023285"/>
    </source>
</evidence>
<evidence type="ECO:0000256" key="13">
    <source>
        <dbReference type="ARBA" id="ARBA00022833"/>
    </source>
</evidence>
<keyword evidence="9 18" id="KW-0963">Cytoplasm</keyword>
<comment type="cofactor">
    <cofactor evidence="18">
        <name>Co(2+)</name>
        <dbReference type="ChEBI" id="CHEBI:48828"/>
    </cofactor>
    <cofactor evidence="18">
        <name>Zn(2+)</name>
        <dbReference type="ChEBI" id="CHEBI:29105"/>
    </cofactor>
    <text evidence="18">Binds 1 divalent metal cation per subunit. Can use either Co(2+) or Zn(2+).</text>
</comment>
<evidence type="ECO:0000256" key="18">
    <source>
        <dbReference type="HAMAP-Rule" id="MF_00110"/>
    </source>
</evidence>
<dbReference type="GO" id="GO:0005737">
    <property type="term" value="C:cytoplasm"/>
    <property type="evidence" value="ECO:0007669"/>
    <property type="project" value="UniProtKB-SubCell"/>
</dbReference>
<comment type="catalytic activity">
    <reaction evidence="1 18">
        <text>7-phospho-2-dehydro-3-deoxy-D-arabino-heptonate = 3-dehydroquinate + phosphate</text>
        <dbReference type="Rhea" id="RHEA:21968"/>
        <dbReference type="ChEBI" id="CHEBI:32364"/>
        <dbReference type="ChEBI" id="CHEBI:43474"/>
        <dbReference type="ChEBI" id="CHEBI:58394"/>
        <dbReference type="EC" id="4.2.3.4"/>
    </reaction>
</comment>
<evidence type="ECO:0000256" key="15">
    <source>
        <dbReference type="ARBA" id="ARBA00023141"/>
    </source>
</evidence>
<dbReference type="FunFam" id="3.40.50.1970:FF:000007">
    <property type="entry name" value="Pentafunctional AROM polypeptide"/>
    <property type="match status" value="1"/>
</dbReference>
<name>A0A0M0KZ52_9BACI</name>
<dbReference type="PATRIC" id="fig|284581.3.peg.4150"/>
<evidence type="ECO:0000256" key="5">
    <source>
        <dbReference type="ARBA" id="ARBA00004661"/>
    </source>
</evidence>
<dbReference type="Pfam" id="PF24621">
    <property type="entry name" value="DHQS_C"/>
    <property type="match status" value="1"/>
</dbReference>
<comment type="function">
    <text evidence="18">Catalyzes the conversion of 3-deoxy-D-arabino-heptulosonate 7-phosphate (DAHP) to dehydroquinate (DHQ).</text>
</comment>
<evidence type="ECO:0000313" key="22">
    <source>
        <dbReference type="EMBL" id="KOO44096.1"/>
    </source>
</evidence>
<protein>
    <recommendedName>
        <fullName evidence="8 18">3-dehydroquinate synthase</fullName>
        <shortName evidence="18">DHQS</shortName>
        <ecNumber evidence="7 18">4.2.3.4</ecNumber>
    </recommendedName>
</protein>
<dbReference type="CDD" id="cd08195">
    <property type="entry name" value="DHQS"/>
    <property type="match status" value="1"/>
</dbReference>
<dbReference type="GO" id="GO:0008652">
    <property type="term" value="P:amino acid biosynthetic process"/>
    <property type="evidence" value="ECO:0007669"/>
    <property type="project" value="UniProtKB-KW"/>
</dbReference>
<dbReference type="OrthoDB" id="9806583at2"/>
<dbReference type="GO" id="GO:0003856">
    <property type="term" value="F:3-dehydroquinate synthase activity"/>
    <property type="evidence" value="ECO:0007669"/>
    <property type="project" value="UniProtKB-UniRule"/>
</dbReference>
<evidence type="ECO:0000256" key="14">
    <source>
        <dbReference type="ARBA" id="ARBA00023027"/>
    </source>
</evidence>
<comment type="cofactor">
    <cofactor evidence="3">
        <name>Zn(2+)</name>
        <dbReference type="ChEBI" id="CHEBI:29105"/>
    </cofactor>
</comment>
<comment type="cofactor">
    <cofactor evidence="2 18">
        <name>NAD(+)</name>
        <dbReference type="ChEBI" id="CHEBI:57540"/>
    </cofactor>
</comment>
<feature type="binding site" evidence="18">
    <location>
        <position position="263"/>
    </location>
    <ligand>
        <name>Zn(2+)</name>
        <dbReference type="ChEBI" id="CHEBI:29105"/>
    </ligand>
</feature>
<dbReference type="GO" id="GO:0046872">
    <property type="term" value="F:metal ion binding"/>
    <property type="evidence" value="ECO:0007669"/>
    <property type="project" value="UniProtKB-KW"/>
</dbReference>
<evidence type="ECO:0000256" key="8">
    <source>
        <dbReference type="ARBA" id="ARBA00017684"/>
    </source>
</evidence>
<dbReference type="InterPro" id="IPR030960">
    <property type="entry name" value="DHQS/DOIS_N"/>
</dbReference>
<dbReference type="RefSeq" id="WP_053402306.1">
    <property type="nucleotide sequence ID" value="NZ_LILC01000019.1"/>
</dbReference>
<keyword evidence="23" id="KW-1185">Reference proteome</keyword>
<evidence type="ECO:0000256" key="2">
    <source>
        <dbReference type="ARBA" id="ARBA00001911"/>
    </source>
</evidence>
<evidence type="ECO:0000256" key="6">
    <source>
        <dbReference type="ARBA" id="ARBA00005412"/>
    </source>
</evidence>
<evidence type="ECO:0000256" key="9">
    <source>
        <dbReference type="ARBA" id="ARBA00022490"/>
    </source>
</evidence>
<organism evidence="22 23">
    <name type="scientific">Priestia koreensis</name>
    <dbReference type="NCBI Taxonomy" id="284581"/>
    <lineage>
        <taxon>Bacteria</taxon>
        <taxon>Bacillati</taxon>
        <taxon>Bacillota</taxon>
        <taxon>Bacilli</taxon>
        <taxon>Bacillales</taxon>
        <taxon>Bacillaceae</taxon>
        <taxon>Priestia</taxon>
    </lineage>
</organism>
<feature type="binding site" evidence="18">
    <location>
        <position position="183"/>
    </location>
    <ligand>
        <name>Zn(2+)</name>
        <dbReference type="ChEBI" id="CHEBI:29105"/>
    </ligand>
</feature>
<dbReference type="GO" id="GO:0009073">
    <property type="term" value="P:aromatic amino acid family biosynthetic process"/>
    <property type="evidence" value="ECO:0007669"/>
    <property type="project" value="UniProtKB-KW"/>
</dbReference>
<feature type="binding site" evidence="18">
    <location>
        <position position="141"/>
    </location>
    <ligand>
        <name>NAD(+)</name>
        <dbReference type="ChEBI" id="CHEBI:57540"/>
    </ligand>
</feature>
<dbReference type="STRING" id="284581.AMD01_15360"/>
<feature type="binding site" evidence="18">
    <location>
        <begin position="129"/>
        <end position="130"/>
    </location>
    <ligand>
        <name>NAD(+)</name>
        <dbReference type="ChEBI" id="CHEBI:57540"/>
    </ligand>
</feature>
<dbReference type="UniPathway" id="UPA00053">
    <property type="reaction ID" value="UER00085"/>
</dbReference>
<dbReference type="GO" id="GO:0000166">
    <property type="term" value="F:nucleotide binding"/>
    <property type="evidence" value="ECO:0007669"/>
    <property type="project" value="UniProtKB-KW"/>
</dbReference>
<feature type="domain" description="3-dehydroquinate synthase N-terminal" evidence="20">
    <location>
        <begin position="67"/>
        <end position="178"/>
    </location>
</feature>
<dbReference type="SUPFAM" id="SSF56796">
    <property type="entry name" value="Dehydroquinate synthase-like"/>
    <property type="match status" value="1"/>
</dbReference>
<dbReference type="InterPro" id="IPR016037">
    <property type="entry name" value="DHQ_synth_AroB"/>
</dbReference>
<comment type="similarity">
    <text evidence="6 18">Belongs to the sugar phosphate cyclases superfamily. Dehydroquinate synthase family.</text>
</comment>
<keyword evidence="12 18" id="KW-0547">Nucleotide-binding</keyword>
<dbReference type="PANTHER" id="PTHR43622:SF7">
    <property type="entry name" value="3-DEHYDROQUINATE SYNTHASE, CHLOROPLASTIC"/>
    <property type="match status" value="1"/>
</dbReference>
<dbReference type="InterPro" id="IPR056179">
    <property type="entry name" value="DHQS_C"/>
</dbReference>
<dbReference type="EC" id="4.2.3.4" evidence="7 18"/>
<sequence length="355" mass="39520">METIQIQTASKTYPLFLGHQILDKLPEVIGSVKPDASKVFIITDEEVDRLYGDALASVLRDLSPVKYVIPSGEHAKSFDYFYQCQTFALEHQLDRRSLILAFGGGVVGDLAGFVAATYMRGISFIQIPTTLLAHDSAVGGKVAINHALGKNMIGAFHQPEAVFYDVQFFESLPEREWRSGFGEVVKHALISDESFYRWLQDNITSLQHVQNQHLMHMIEKGIHVKAGIVRADERESGVRAFLNLGHTLGHAIESESGYGVVSHGEAVIIGMIFALEVSIELEGLRFDVEELKKWLTSLGYSVDVPKSLDHKRLLQKMQGDKKSTESNVNMVLLQAIGEPVMRRVDDETILSLLAK</sequence>
<evidence type="ECO:0000256" key="16">
    <source>
        <dbReference type="ARBA" id="ARBA00023239"/>
    </source>
</evidence>
<dbReference type="Gene3D" id="3.40.50.1970">
    <property type="match status" value="1"/>
</dbReference>
<dbReference type="NCBIfam" id="TIGR01357">
    <property type="entry name" value="aroB"/>
    <property type="match status" value="1"/>
</dbReference>
<dbReference type="PIRSF" id="PIRSF001455">
    <property type="entry name" value="DHQ_synth"/>
    <property type="match status" value="1"/>
</dbReference>
<evidence type="ECO:0000256" key="7">
    <source>
        <dbReference type="ARBA" id="ARBA00013031"/>
    </source>
</evidence>
<keyword evidence="16 18" id="KW-0456">Lyase</keyword>
<feature type="domain" description="3-dehydroquinate synthase C-terminal" evidence="21">
    <location>
        <begin position="180"/>
        <end position="323"/>
    </location>
</feature>
<dbReference type="HAMAP" id="MF_00110">
    <property type="entry name" value="DHQ_synthase"/>
    <property type="match status" value="1"/>
</dbReference>
<evidence type="ECO:0000256" key="10">
    <source>
        <dbReference type="ARBA" id="ARBA00022605"/>
    </source>
</evidence>
<dbReference type="GO" id="GO:0009423">
    <property type="term" value="P:chorismate biosynthetic process"/>
    <property type="evidence" value="ECO:0007669"/>
    <property type="project" value="UniProtKB-UniRule"/>
</dbReference>
<dbReference type="EMBL" id="LILC01000019">
    <property type="protein sequence ID" value="KOO44096.1"/>
    <property type="molecule type" value="Genomic_DNA"/>
</dbReference>
<gene>
    <name evidence="18" type="primary">aroB</name>
    <name evidence="22" type="ORF">AMD01_15360</name>
</gene>
<feature type="binding site" evidence="18">
    <location>
        <position position="150"/>
    </location>
    <ligand>
        <name>NAD(+)</name>
        <dbReference type="ChEBI" id="CHEBI:57540"/>
    </ligand>
</feature>
<reference evidence="23" key="1">
    <citation type="submission" date="2015-08" db="EMBL/GenBank/DDBJ databases">
        <title>Fjat-14210 dsm16467.</title>
        <authorList>
            <person name="Liu B."/>
            <person name="Wang J."/>
            <person name="Zhu Y."/>
            <person name="Liu G."/>
            <person name="Chen Q."/>
            <person name="Chen Z."/>
            <person name="Lan J."/>
            <person name="Che J."/>
            <person name="Ge C."/>
            <person name="Shi H."/>
            <person name="Pan Z."/>
            <person name="Liu X."/>
        </authorList>
    </citation>
    <scope>NUCLEOTIDE SEQUENCE [LARGE SCALE GENOMIC DNA]</scope>
    <source>
        <strain evidence="23">DSM 16467</strain>
    </source>
</reference>
<evidence type="ECO:0000259" key="20">
    <source>
        <dbReference type="Pfam" id="PF01761"/>
    </source>
</evidence>
<dbReference type="InterPro" id="IPR030963">
    <property type="entry name" value="DHQ_synth_fam"/>
</dbReference>
<comment type="caution">
    <text evidence="18">Lacks conserved residue(s) required for the propagation of feature annotation.</text>
</comment>
<keyword evidence="19" id="KW-1133">Transmembrane helix</keyword>
<dbReference type="Pfam" id="PF01761">
    <property type="entry name" value="DHQ_synthase"/>
    <property type="match status" value="1"/>
</dbReference>
<dbReference type="Proteomes" id="UP000037558">
    <property type="component" value="Unassembled WGS sequence"/>
</dbReference>
<keyword evidence="15 18" id="KW-0057">Aromatic amino acid biosynthesis</keyword>
<feature type="binding site" evidence="18">
    <location>
        <position position="246"/>
    </location>
    <ligand>
        <name>Zn(2+)</name>
        <dbReference type="ChEBI" id="CHEBI:29105"/>
    </ligand>
</feature>
<feature type="binding site" evidence="18">
    <location>
        <begin position="105"/>
        <end position="109"/>
    </location>
    <ligand>
        <name>NAD(+)</name>
        <dbReference type="ChEBI" id="CHEBI:57540"/>
    </ligand>
</feature>
<keyword evidence="14 18" id="KW-0520">NAD</keyword>
<accession>A0A0M0KZ52</accession>
<evidence type="ECO:0000313" key="23">
    <source>
        <dbReference type="Proteomes" id="UP000037558"/>
    </source>
</evidence>
<keyword evidence="17 18" id="KW-0170">Cobalt</keyword>
<dbReference type="InterPro" id="IPR050071">
    <property type="entry name" value="Dehydroquinate_synthase"/>
</dbReference>
<keyword evidence="10 18" id="KW-0028">Amino-acid biosynthesis</keyword>
<proteinExistence type="inferred from homology"/>
<evidence type="ECO:0000256" key="12">
    <source>
        <dbReference type="ARBA" id="ARBA00022741"/>
    </source>
</evidence>
<comment type="caution">
    <text evidence="22">The sequence shown here is derived from an EMBL/GenBank/DDBJ whole genome shotgun (WGS) entry which is preliminary data.</text>
</comment>
<comment type="pathway">
    <text evidence="5 18">Metabolic intermediate biosynthesis; chorismate biosynthesis; chorismate from D-erythrose 4-phosphate and phosphoenolpyruvate: step 2/7.</text>
</comment>
<feature type="transmembrane region" description="Helical" evidence="19">
    <location>
        <begin position="98"/>
        <end position="119"/>
    </location>
</feature>
<evidence type="ECO:0000256" key="11">
    <source>
        <dbReference type="ARBA" id="ARBA00022723"/>
    </source>
</evidence>
<keyword evidence="13 18" id="KW-0862">Zinc</keyword>
<dbReference type="AlphaFoldDB" id="A0A0M0KZ52"/>
<keyword evidence="19" id="KW-0812">Transmembrane</keyword>
<comment type="subcellular location">
    <subcellularLocation>
        <location evidence="4 18">Cytoplasm</location>
    </subcellularLocation>
</comment>
<evidence type="ECO:0000256" key="3">
    <source>
        <dbReference type="ARBA" id="ARBA00001947"/>
    </source>
</evidence>